<gene>
    <name evidence="3" type="ORF">BN874_770029</name>
</gene>
<dbReference type="Pfam" id="PF12500">
    <property type="entry name" value="TRSP"/>
    <property type="match status" value="1"/>
</dbReference>
<dbReference type="OrthoDB" id="56827at2"/>
<dbReference type="EMBL" id="CBTK010000295">
    <property type="protein sequence ID" value="CDH47179.1"/>
    <property type="molecule type" value="Genomic_DNA"/>
</dbReference>
<accession>A0A7U7GF87</accession>
<dbReference type="AlphaFoldDB" id="A0A7U7GF87"/>
<evidence type="ECO:0008006" key="5">
    <source>
        <dbReference type="Google" id="ProtNLM"/>
    </source>
</evidence>
<feature type="domain" description="Orotate phosphoribosyltransferase-like" evidence="2">
    <location>
        <begin position="31"/>
        <end position="215"/>
    </location>
</feature>
<dbReference type="InterPro" id="IPR022537">
    <property type="entry name" value="TRSP_dom"/>
</dbReference>
<dbReference type="PIRSF" id="PIRSF020967">
    <property type="entry name" value="UCP020967"/>
    <property type="match status" value="1"/>
</dbReference>
<dbReference type="Proteomes" id="UP000019184">
    <property type="component" value="Unassembled WGS sequence"/>
</dbReference>
<dbReference type="InterPro" id="IPR041688">
    <property type="entry name" value="PRTase_2"/>
</dbReference>
<dbReference type="Pfam" id="PF15609">
    <property type="entry name" value="PRTase_2"/>
    <property type="match status" value="1"/>
</dbReference>
<dbReference type="RefSeq" id="WP_034435929.1">
    <property type="nucleotide sequence ID" value="NZ_CBTK010000295.1"/>
</dbReference>
<evidence type="ECO:0000259" key="2">
    <source>
        <dbReference type="Pfam" id="PF15609"/>
    </source>
</evidence>
<dbReference type="CDD" id="cd06223">
    <property type="entry name" value="PRTases_typeI"/>
    <property type="match status" value="1"/>
</dbReference>
<comment type="caution">
    <text evidence="3">The sequence shown here is derived from an EMBL/GenBank/DDBJ whole genome shotgun (WGS) entry which is preliminary data.</text>
</comment>
<protein>
    <recommendedName>
        <fullName evidence="5">Phosphoribosyltransferase</fullName>
    </recommendedName>
</protein>
<dbReference type="InterPro" id="IPR011214">
    <property type="entry name" value="UCP020967"/>
</dbReference>
<sequence>MRSLTLPIQAGRMMITTRREELALEDCLAGATRQNPKRHYLFVSKVLGKHWPVRPRVMRDVHRRLAEKMAHLPGPLLVIGMAETATALGRGVAEEAALQTGRDDILYLQTTRCRLSRPLAFGFDECHSHAPDHAVYLPDPALQPLFRAARTLVLVDDEISTGRTLAELARACLRLNPGIEQIALVCITHWLSVTQQQQLTALLERPLLFPALIEGSFQFEPDPRFPAPVLPWVIGHPNRSHDDIATDSARTGLIAGRWRTNSLSQWESVRARGRKDQPLAIIGTGEYAYTPFRMALALEEQGYDVRYQSTTRSPILVGDAIACRREFLDNYGDGIPNYLYNLDPVRLPVIVYEHPAMLAAHSLADDLGGLAVAVEESCRAS</sequence>
<evidence type="ECO:0000313" key="4">
    <source>
        <dbReference type="Proteomes" id="UP000019184"/>
    </source>
</evidence>
<reference evidence="3 4" key="1">
    <citation type="journal article" date="2014" name="ISME J.">
        <title>Candidatus Competibacter-lineage genomes retrieved from metagenomes reveal functional metabolic diversity.</title>
        <authorList>
            <person name="McIlroy S.J."/>
            <person name="Albertsen M."/>
            <person name="Andresen E.K."/>
            <person name="Saunders A.M."/>
            <person name="Kristiansen R."/>
            <person name="Stokholm-Bjerregaard M."/>
            <person name="Nielsen K.L."/>
            <person name="Nielsen P.H."/>
        </authorList>
    </citation>
    <scope>NUCLEOTIDE SEQUENCE [LARGE SCALE GENOMIC DNA]</scope>
    <source>
        <strain evidence="3 4">Run_B_J11</strain>
    </source>
</reference>
<evidence type="ECO:0000313" key="3">
    <source>
        <dbReference type="EMBL" id="CDH47179.1"/>
    </source>
</evidence>
<name>A0A7U7GF87_9GAMM</name>
<proteinExistence type="predicted"/>
<dbReference type="SUPFAM" id="SSF53271">
    <property type="entry name" value="PRTase-like"/>
    <property type="match status" value="1"/>
</dbReference>
<dbReference type="InterPro" id="IPR029057">
    <property type="entry name" value="PRTase-like"/>
</dbReference>
<dbReference type="InterPro" id="IPR000836">
    <property type="entry name" value="PRTase_dom"/>
</dbReference>
<organism evidence="3 4">
    <name type="scientific">Candidatus Contendobacter odensis Run_B_J11</name>
    <dbReference type="NCBI Taxonomy" id="1400861"/>
    <lineage>
        <taxon>Bacteria</taxon>
        <taxon>Pseudomonadati</taxon>
        <taxon>Pseudomonadota</taxon>
        <taxon>Gammaproteobacteria</taxon>
        <taxon>Candidatus Competibacteraceae</taxon>
        <taxon>Candidatus Contendibacter</taxon>
    </lineage>
</organism>
<evidence type="ECO:0000259" key="1">
    <source>
        <dbReference type="Pfam" id="PF12500"/>
    </source>
</evidence>
<keyword evidence="4" id="KW-1185">Reference proteome</keyword>
<dbReference type="Gene3D" id="3.40.50.2020">
    <property type="match status" value="1"/>
</dbReference>
<feature type="domain" description="TRSP" evidence="1">
    <location>
        <begin position="271"/>
        <end position="351"/>
    </location>
</feature>